<evidence type="ECO:0000256" key="7">
    <source>
        <dbReference type="ARBA" id="ARBA00022898"/>
    </source>
</evidence>
<name>A0ABY2DKY0_9ACTN</name>
<dbReference type="PANTHER" id="PTHR31528">
    <property type="entry name" value="4-AMINO-5-HYDROXYMETHYL-2-METHYLPYRIMIDINE PHOSPHATE SYNTHASE THI11-RELATED"/>
    <property type="match status" value="1"/>
</dbReference>
<dbReference type="PANTHER" id="PTHR31528:SF1">
    <property type="entry name" value="4-AMINO-5-HYDROXYMETHYL-2-METHYLPYRIMIDINE PHOSPHATE SYNTHASE THI11-RELATED"/>
    <property type="match status" value="1"/>
</dbReference>
<keyword evidence="6" id="KW-0479">Metal-binding</keyword>
<evidence type="ECO:0000256" key="4">
    <source>
        <dbReference type="ARBA" id="ARBA00011738"/>
    </source>
</evidence>
<evidence type="ECO:0000256" key="10">
    <source>
        <dbReference type="ARBA" id="ARBA00033171"/>
    </source>
</evidence>
<dbReference type="InterPro" id="IPR027939">
    <property type="entry name" value="NMT1/THI5"/>
</dbReference>
<evidence type="ECO:0000313" key="14">
    <source>
        <dbReference type="Proteomes" id="UP000295626"/>
    </source>
</evidence>
<organism evidence="13 14">
    <name type="scientific">Micromonospora fluostatini</name>
    <dbReference type="NCBI Taxonomy" id="1629071"/>
    <lineage>
        <taxon>Bacteria</taxon>
        <taxon>Bacillati</taxon>
        <taxon>Actinomycetota</taxon>
        <taxon>Actinomycetes</taxon>
        <taxon>Micromonosporales</taxon>
        <taxon>Micromonosporaceae</taxon>
        <taxon>Micromonospora</taxon>
    </lineage>
</organism>
<comment type="catalytic activity">
    <reaction evidence="11">
        <text>N(6)-(pyridoxal phosphate)-L-lysyl-[4-amino-5-hydroxymethyl-2-methylpyrimidine phosphate synthase] + L-histidyl-[4-amino-5-hydroxymethyl-2-methylpyrimidine phosphate synthase] + 2 Fe(3+) + 4 H2O = L-lysyl-[4-amino-5-hydroxymethyl-2-methylpyrimidine phosphate synthase] + (2S)-2-amino-5-hydroxy-4-oxopentanoyl-[4-amino-5-hydroxymethyl-2-methylpyrimidine phosphate synthase] + 4-amino-2-methyl-5-(phosphooxymethyl)pyrimidine + 3-oxopropanoate + 2 Fe(2+) + 2 H(+)</text>
        <dbReference type="Rhea" id="RHEA:65756"/>
        <dbReference type="Rhea" id="RHEA-COMP:16892"/>
        <dbReference type="Rhea" id="RHEA-COMP:16893"/>
        <dbReference type="Rhea" id="RHEA-COMP:16894"/>
        <dbReference type="Rhea" id="RHEA-COMP:16895"/>
        <dbReference type="ChEBI" id="CHEBI:15377"/>
        <dbReference type="ChEBI" id="CHEBI:15378"/>
        <dbReference type="ChEBI" id="CHEBI:29033"/>
        <dbReference type="ChEBI" id="CHEBI:29034"/>
        <dbReference type="ChEBI" id="CHEBI:29969"/>
        <dbReference type="ChEBI" id="CHEBI:29979"/>
        <dbReference type="ChEBI" id="CHEBI:33190"/>
        <dbReference type="ChEBI" id="CHEBI:58354"/>
        <dbReference type="ChEBI" id="CHEBI:143915"/>
        <dbReference type="ChEBI" id="CHEBI:157692"/>
    </reaction>
    <physiologicalReaction direction="left-to-right" evidence="11">
        <dbReference type="Rhea" id="RHEA:65757"/>
    </physiologicalReaction>
</comment>
<dbReference type="Proteomes" id="UP000295626">
    <property type="component" value="Unassembled WGS sequence"/>
</dbReference>
<keyword evidence="8" id="KW-0784">Thiamine biosynthesis</keyword>
<gene>
    <name evidence="13" type="ORF">E1091_02440</name>
</gene>
<dbReference type="PROSITE" id="PS51318">
    <property type="entry name" value="TAT"/>
    <property type="match status" value="1"/>
</dbReference>
<evidence type="ECO:0000256" key="11">
    <source>
        <dbReference type="ARBA" id="ARBA00048179"/>
    </source>
</evidence>
<evidence type="ECO:0000256" key="8">
    <source>
        <dbReference type="ARBA" id="ARBA00022977"/>
    </source>
</evidence>
<comment type="caution">
    <text evidence="13">The sequence shown here is derived from an EMBL/GenBank/DDBJ whole genome shotgun (WGS) entry which is preliminary data.</text>
</comment>
<evidence type="ECO:0000256" key="6">
    <source>
        <dbReference type="ARBA" id="ARBA00022723"/>
    </source>
</evidence>
<proteinExistence type="inferred from homology"/>
<dbReference type="Pfam" id="PF09084">
    <property type="entry name" value="NMT1"/>
    <property type="match status" value="1"/>
</dbReference>
<evidence type="ECO:0000256" key="2">
    <source>
        <dbReference type="ARBA" id="ARBA00004948"/>
    </source>
</evidence>
<feature type="domain" description="SsuA/THI5-like" evidence="12">
    <location>
        <begin position="67"/>
        <end position="276"/>
    </location>
</feature>
<evidence type="ECO:0000256" key="3">
    <source>
        <dbReference type="ARBA" id="ARBA00009406"/>
    </source>
</evidence>
<dbReference type="SUPFAM" id="SSF53850">
    <property type="entry name" value="Periplasmic binding protein-like II"/>
    <property type="match status" value="1"/>
</dbReference>
<dbReference type="EMBL" id="SMKE01000039">
    <property type="protein sequence ID" value="TDC01656.1"/>
    <property type="molecule type" value="Genomic_DNA"/>
</dbReference>
<dbReference type="InterPro" id="IPR015168">
    <property type="entry name" value="SsuA/THI5"/>
</dbReference>
<dbReference type="Gene3D" id="3.40.190.10">
    <property type="entry name" value="Periplasmic binding protein-like II"/>
    <property type="match status" value="2"/>
</dbReference>
<comment type="similarity">
    <text evidence="3">Belongs to the NMT1/THI5 family.</text>
</comment>
<sequence>MSTSEHRARRADPTSARSVDRRRLLRYASLGGLAALTAPLVAGCGDPPAATRAGPGTITYRLSWVKNVQFAAAYIATEQGFYADEGIAGVNLVAGGPAATPVDADVATGKALVGVSAPDITGAAIGQGADLTVVAAEFQKSPFAVVSLADRPIRTPQEMYGRSIGVQAANETTWNAFLRAADLDGTRIRTVPVQFDPLPLTQGEVDGWFSFITDEPNRLRVKGFEVTTFLFADHGYPLVAQTYCVRRDTIEKQRDLVKSFLRAQIRGWRANVADPALGARLAVEKYGRDLGLDLREQTLAAQSGNDLLVTTDTERNGLLTMTPELVDRNIATLRAAGLSVSADRLFDLSLIEEVHQEDPTLR</sequence>
<comment type="function">
    <text evidence="1">Responsible for the formation of the pyrimidine heterocycle in the thiamine biosynthesis pathway. Catalyzes the formation of hydroxymethylpyrimidine phosphate (HMP-P) from histidine and pyridoxal phosphate (PLP). The protein uses PLP and the active site histidine to form HMP-P, generating an inactive enzyme. The enzyme can only undergo a single turnover, which suggests it is a suicide enzyme.</text>
</comment>
<keyword evidence="9" id="KW-0408">Iron</keyword>
<evidence type="ECO:0000256" key="5">
    <source>
        <dbReference type="ARBA" id="ARBA00022679"/>
    </source>
</evidence>
<evidence type="ECO:0000259" key="12">
    <source>
        <dbReference type="Pfam" id="PF09084"/>
    </source>
</evidence>
<keyword evidence="14" id="KW-1185">Reference proteome</keyword>
<keyword evidence="5" id="KW-0808">Transferase</keyword>
<keyword evidence="7" id="KW-0663">Pyridoxal phosphate</keyword>
<protein>
    <recommendedName>
        <fullName evidence="10">Thiamine pyrimidine synthase</fullName>
    </recommendedName>
</protein>
<comment type="subunit">
    <text evidence="4">Homodimer.</text>
</comment>
<accession>A0ABY2DKY0</accession>
<evidence type="ECO:0000256" key="9">
    <source>
        <dbReference type="ARBA" id="ARBA00023004"/>
    </source>
</evidence>
<reference evidence="13 14" key="1">
    <citation type="submission" date="2019-02" db="EMBL/GenBank/DDBJ databases">
        <title>Draft genome sequences of novel Actinobacteria.</title>
        <authorList>
            <person name="Sahin N."/>
            <person name="Ay H."/>
            <person name="Saygin H."/>
        </authorList>
    </citation>
    <scope>NUCLEOTIDE SEQUENCE [LARGE SCALE GENOMIC DNA]</scope>
    <source>
        <strain evidence="13 14">JCM 30529</strain>
    </source>
</reference>
<evidence type="ECO:0000313" key="13">
    <source>
        <dbReference type="EMBL" id="TDC01656.1"/>
    </source>
</evidence>
<dbReference type="InterPro" id="IPR006311">
    <property type="entry name" value="TAT_signal"/>
</dbReference>
<evidence type="ECO:0000256" key="1">
    <source>
        <dbReference type="ARBA" id="ARBA00003469"/>
    </source>
</evidence>
<comment type="pathway">
    <text evidence="2">Cofactor biosynthesis; thiamine diphosphate biosynthesis.</text>
</comment>